<organism evidence="2 3">
    <name type="scientific">Bellilinea caldifistulae</name>
    <dbReference type="NCBI Taxonomy" id="360411"/>
    <lineage>
        <taxon>Bacteria</taxon>
        <taxon>Bacillati</taxon>
        <taxon>Chloroflexota</taxon>
        <taxon>Anaerolineae</taxon>
        <taxon>Anaerolineales</taxon>
        <taxon>Anaerolineaceae</taxon>
        <taxon>Bellilinea</taxon>
    </lineage>
</organism>
<reference evidence="2 3" key="1">
    <citation type="submission" date="2015-07" db="EMBL/GenBank/DDBJ databases">
        <title>Draft genome of Bellilinea caldifistulae DSM 17877.</title>
        <authorList>
            <person name="Hemp J."/>
            <person name="Ward L.M."/>
            <person name="Pace L.A."/>
            <person name="Fischer W.W."/>
        </authorList>
    </citation>
    <scope>NUCLEOTIDE SEQUENCE [LARGE SCALE GENOMIC DNA]</scope>
    <source>
        <strain evidence="2 3">GOMI-1</strain>
    </source>
</reference>
<sequence>MQKRRRLGAGLSGLVLVLLLTVSGAALAQDLPPASAGVEVQSEVLEALAEDGRADFILVMAEQADLSAAYTMDWESRGWYVYNMLKETAERTQAPVIAALEAAGVRYQSFISGNEIYVFDGSRAALNQALWAGEIQEVRAPVEITLAAPRFELMQPGPVPQNQIQTTA</sequence>
<keyword evidence="3" id="KW-1185">Reference proteome</keyword>
<feature type="signal peptide" evidence="1">
    <location>
        <begin position="1"/>
        <end position="28"/>
    </location>
</feature>
<evidence type="ECO:0000313" key="3">
    <source>
        <dbReference type="Proteomes" id="UP000050514"/>
    </source>
</evidence>
<dbReference type="EMBL" id="LGHJ01000011">
    <property type="protein sequence ID" value="KPL76714.1"/>
    <property type="molecule type" value="Genomic_DNA"/>
</dbReference>
<proteinExistence type="predicted"/>
<evidence type="ECO:0000256" key="1">
    <source>
        <dbReference type="SAM" id="SignalP"/>
    </source>
</evidence>
<keyword evidence="1" id="KW-0732">Signal</keyword>
<protein>
    <submittedName>
        <fullName evidence="2">Uncharacterized protein</fullName>
    </submittedName>
</protein>
<evidence type="ECO:0000313" key="2">
    <source>
        <dbReference type="EMBL" id="KPL76714.1"/>
    </source>
</evidence>
<gene>
    <name evidence="2" type="ORF">AC812_05250</name>
</gene>
<accession>A0A0N8GN00</accession>
<feature type="chain" id="PRO_5006025809" evidence="1">
    <location>
        <begin position="29"/>
        <end position="168"/>
    </location>
</feature>
<dbReference type="AlphaFoldDB" id="A0A0N8GN00"/>
<dbReference type="RefSeq" id="WP_061912784.1">
    <property type="nucleotide sequence ID" value="NZ_DF967971.1"/>
</dbReference>
<name>A0A0N8GN00_9CHLR</name>
<dbReference type="Proteomes" id="UP000050514">
    <property type="component" value="Unassembled WGS sequence"/>
</dbReference>
<comment type="caution">
    <text evidence="2">The sequence shown here is derived from an EMBL/GenBank/DDBJ whole genome shotgun (WGS) entry which is preliminary data.</text>
</comment>
<dbReference type="STRING" id="360411.AC812_05250"/>